<organism evidence="1 2">
    <name type="scientific">Vermiconidia calcicola</name>
    <dbReference type="NCBI Taxonomy" id="1690605"/>
    <lineage>
        <taxon>Eukaryota</taxon>
        <taxon>Fungi</taxon>
        <taxon>Dikarya</taxon>
        <taxon>Ascomycota</taxon>
        <taxon>Pezizomycotina</taxon>
        <taxon>Dothideomycetes</taxon>
        <taxon>Dothideomycetidae</taxon>
        <taxon>Mycosphaerellales</taxon>
        <taxon>Extremaceae</taxon>
        <taxon>Vermiconidia</taxon>
    </lineage>
</organism>
<sequence length="238" mass="26693">MSTSGIIVAVWVANNTDAKKMISPGFVTERKMSGLLFVSAESATYKTINLILLHLRDWDTRSENIVQSDNSHCFVTTKNAYDLEKSEEANVTKPTPLPVPSNISNAWIGASVSDIEAFILDLNKSGTKGVQSSIFLCLDDKGLQDKTIIVGERRYDEDEDELTDSYNKTRAPWDEAHTVWQNLDIGNAGWEDYCDEEKGADHDGWWDYSEEGGADIMTESERAKRDEAIKKMEVEDLV</sequence>
<dbReference type="EMBL" id="JAUTXU010000004">
    <property type="protein sequence ID" value="KAK3724735.1"/>
    <property type="molecule type" value="Genomic_DNA"/>
</dbReference>
<gene>
    <name evidence="1" type="ORF">LTR37_000783</name>
</gene>
<dbReference type="Proteomes" id="UP001281147">
    <property type="component" value="Unassembled WGS sequence"/>
</dbReference>
<keyword evidence="2" id="KW-1185">Reference proteome</keyword>
<accession>A0ACC3NYL9</accession>
<evidence type="ECO:0000313" key="2">
    <source>
        <dbReference type="Proteomes" id="UP001281147"/>
    </source>
</evidence>
<reference evidence="1" key="1">
    <citation type="submission" date="2023-07" db="EMBL/GenBank/DDBJ databases">
        <title>Black Yeasts Isolated from many extreme environments.</title>
        <authorList>
            <person name="Coleine C."/>
            <person name="Stajich J.E."/>
            <person name="Selbmann L."/>
        </authorList>
    </citation>
    <scope>NUCLEOTIDE SEQUENCE</scope>
    <source>
        <strain evidence="1">CCFEE 5714</strain>
    </source>
</reference>
<name>A0ACC3NYL9_9PEZI</name>
<comment type="caution">
    <text evidence="1">The sequence shown here is derived from an EMBL/GenBank/DDBJ whole genome shotgun (WGS) entry which is preliminary data.</text>
</comment>
<protein>
    <submittedName>
        <fullName evidence="1">Uncharacterized protein</fullName>
    </submittedName>
</protein>
<proteinExistence type="predicted"/>
<evidence type="ECO:0000313" key="1">
    <source>
        <dbReference type="EMBL" id="KAK3724735.1"/>
    </source>
</evidence>